<proteinExistence type="predicted"/>
<evidence type="ECO:0000313" key="8">
    <source>
        <dbReference type="Proteomes" id="UP000014760"/>
    </source>
</evidence>
<dbReference type="OMA" id="WCLIIFF"/>
<organism evidence="6">
    <name type="scientific">Capitella teleta</name>
    <name type="common">Polychaete worm</name>
    <dbReference type="NCBI Taxonomy" id="283909"/>
    <lineage>
        <taxon>Eukaryota</taxon>
        <taxon>Metazoa</taxon>
        <taxon>Spiralia</taxon>
        <taxon>Lophotrochozoa</taxon>
        <taxon>Annelida</taxon>
        <taxon>Polychaeta</taxon>
        <taxon>Sedentaria</taxon>
        <taxon>Scolecida</taxon>
        <taxon>Capitellidae</taxon>
        <taxon>Capitella</taxon>
    </lineage>
</organism>
<dbReference type="PANTHER" id="PTHR11040:SF140">
    <property type="entry name" value="ZRT (ZRT), IRT- (IRT-) LIKE PROTEIN TRANSPORTER"/>
    <property type="match status" value="1"/>
</dbReference>
<keyword evidence="4 5" id="KW-0472">Membrane</keyword>
<dbReference type="STRING" id="283909.R7TAG6"/>
<name>R7TAG6_CAPTE</name>
<protein>
    <recommendedName>
        <fullName evidence="9">Zinc/iron permease</fullName>
    </recommendedName>
</protein>
<dbReference type="EMBL" id="AMQN01015394">
    <property type="status" value="NOT_ANNOTATED_CDS"/>
    <property type="molecule type" value="Genomic_DNA"/>
</dbReference>
<evidence type="ECO:0000313" key="7">
    <source>
        <dbReference type="EnsemblMetazoa" id="CapteP108336"/>
    </source>
</evidence>
<dbReference type="GO" id="GO:0005886">
    <property type="term" value="C:plasma membrane"/>
    <property type="evidence" value="ECO:0007669"/>
    <property type="project" value="TreeGrafter"/>
</dbReference>
<feature type="transmembrane region" description="Helical" evidence="5">
    <location>
        <begin position="84"/>
        <end position="106"/>
    </location>
</feature>
<dbReference type="GO" id="GO:0005385">
    <property type="term" value="F:zinc ion transmembrane transporter activity"/>
    <property type="evidence" value="ECO:0007669"/>
    <property type="project" value="TreeGrafter"/>
</dbReference>
<keyword evidence="3 5" id="KW-1133">Transmembrane helix</keyword>
<gene>
    <name evidence="6" type="ORF">CAPTEDRAFT_108336</name>
</gene>
<evidence type="ECO:0008006" key="9">
    <source>
        <dbReference type="Google" id="ProtNLM"/>
    </source>
</evidence>
<dbReference type="EMBL" id="KB311853">
    <property type="protein sequence ID" value="ELT88472.1"/>
    <property type="molecule type" value="Genomic_DNA"/>
</dbReference>
<evidence type="ECO:0000256" key="1">
    <source>
        <dbReference type="ARBA" id="ARBA00004141"/>
    </source>
</evidence>
<evidence type="ECO:0000256" key="2">
    <source>
        <dbReference type="ARBA" id="ARBA00022692"/>
    </source>
</evidence>
<dbReference type="Pfam" id="PF02535">
    <property type="entry name" value="Zip"/>
    <property type="match status" value="1"/>
</dbReference>
<dbReference type="FunCoup" id="R7TAG6">
    <property type="interactions" value="205"/>
</dbReference>
<reference evidence="7" key="3">
    <citation type="submission" date="2015-06" db="UniProtKB">
        <authorList>
            <consortium name="EnsemblMetazoa"/>
        </authorList>
    </citation>
    <scope>IDENTIFICATION</scope>
</reference>
<reference evidence="6 8" key="2">
    <citation type="journal article" date="2013" name="Nature">
        <title>Insights into bilaterian evolution from three spiralian genomes.</title>
        <authorList>
            <person name="Simakov O."/>
            <person name="Marletaz F."/>
            <person name="Cho S.J."/>
            <person name="Edsinger-Gonzales E."/>
            <person name="Havlak P."/>
            <person name="Hellsten U."/>
            <person name="Kuo D.H."/>
            <person name="Larsson T."/>
            <person name="Lv J."/>
            <person name="Arendt D."/>
            <person name="Savage R."/>
            <person name="Osoegawa K."/>
            <person name="de Jong P."/>
            <person name="Grimwood J."/>
            <person name="Chapman J.A."/>
            <person name="Shapiro H."/>
            <person name="Aerts A."/>
            <person name="Otillar R.P."/>
            <person name="Terry A.Y."/>
            <person name="Boore J.L."/>
            <person name="Grigoriev I.V."/>
            <person name="Lindberg D.R."/>
            <person name="Seaver E.C."/>
            <person name="Weisblat D.A."/>
            <person name="Putnam N.H."/>
            <person name="Rokhsar D.S."/>
        </authorList>
    </citation>
    <scope>NUCLEOTIDE SEQUENCE</scope>
    <source>
        <strain evidence="6 8">I ESC-2004</strain>
    </source>
</reference>
<comment type="subcellular location">
    <subcellularLocation>
        <location evidence="1">Membrane</location>
        <topology evidence="1">Multi-pass membrane protein</topology>
    </subcellularLocation>
</comment>
<feature type="transmembrane region" description="Helical" evidence="5">
    <location>
        <begin position="171"/>
        <end position="190"/>
    </location>
</feature>
<evidence type="ECO:0000313" key="6">
    <source>
        <dbReference type="EMBL" id="ELT88472.1"/>
    </source>
</evidence>
<accession>R7TAG6</accession>
<dbReference type="AlphaFoldDB" id="R7TAG6"/>
<dbReference type="InterPro" id="IPR003689">
    <property type="entry name" value="ZIP"/>
</dbReference>
<evidence type="ECO:0000256" key="4">
    <source>
        <dbReference type="ARBA" id="ARBA00023136"/>
    </source>
</evidence>
<evidence type="ECO:0000256" key="3">
    <source>
        <dbReference type="ARBA" id="ARBA00022989"/>
    </source>
</evidence>
<reference evidence="8" key="1">
    <citation type="submission" date="2012-12" db="EMBL/GenBank/DDBJ databases">
        <authorList>
            <person name="Hellsten U."/>
            <person name="Grimwood J."/>
            <person name="Chapman J.A."/>
            <person name="Shapiro H."/>
            <person name="Aerts A."/>
            <person name="Otillar R.P."/>
            <person name="Terry A.Y."/>
            <person name="Boore J.L."/>
            <person name="Simakov O."/>
            <person name="Marletaz F."/>
            <person name="Cho S.-J."/>
            <person name="Edsinger-Gonzales E."/>
            <person name="Havlak P."/>
            <person name="Kuo D.-H."/>
            <person name="Larsson T."/>
            <person name="Lv J."/>
            <person name="Arendt D."/>
            <person name="Savage R."/>
            <person name="Osoegawa K."/>
            <person name="de Jong P."/>
            <person name="Lindberg D.R."/>
            <person name="Seaver E.C."/>
            <person name="Weisblat D.A."/>
            <person name="Putnam N.H."/>
            <person name="Grigoriev I.V."/>
            <person name="Rokhsar D.S."/>
        </authorList>
    </citation>
    <scope>NUCLEOTIDE SEQUENCE</scope>
    <source>
        <strain evidence="8">I ESC-2004</strain>
    </source>
</reference>
<feature type="transmembrane region" description="Helical" evidence="5">
    <location>
        <begin position="269"/>
        <end position="286"/>
    </location>
</feature>
<feature type="transmembrane region" description="Helical" evidence="5">
    <location>
        <begin position="228"/>
        <end position="249"/>
    </location>
</feature>
<dbReference type="HOGENOM" id="CLU_040462_1_2_1"/>
<feature type="transmembrane region" description="Helical" evidence="5">
    <location>
        <begin position="196"/>
        <end position="216"/>
    </location>
</feature>
<feature type="transmembrane region" description="Helical" evidence="5">
    <location>
        <begin position="298"/>
        <end position="315"/>
    </location>
</feature>
<dbReference type="Proteomes" id="UP000014760">
    <property type="component" value="Unassembled WGS sequence"/>
</dbReference>
<feature type="transmembrane region" description="Helical" evidence="5">
    <location>
        <begin position="6"/>
        <end position="24"/>
    </location>
</feature>
<dbReference type="PANTHER" id="PTHR11040">
    <property type="entry name" value="ZINC/IRON TRANSPORTER"/>
    <property type="match status" value="1"/>
</dbReference>
<dbReference type="EnsemblMetazoa" id="CapteT108336">
    <property type="protein sequence ID" value="CapteP108336"/>
    <property type="gene ID" value="CapteG108336"/>
</dbReference>
<keyword evidence="2 5" id="KW-0812">Transmembrane</keyword>
<feature type="transmembrane region" description="Helical" evidence="5">
    <location>
        <begin position="44"/>
        <end position="64"/>
    </location>
</feature>
<keyword evidence="8" id="KW-1185">Reference proteome</keyword>
<evidence type="ECO:0000256" key="5">
    <source>
        <dbReference type="SAM" id="Phobius"/>
    </source>
</evidence>
<sequence length="337" mass="36837">MERWEAKLISLFGMFAVIFVSMALPIKASDVINRRGESAGKILALMRCFAGGVFLGTILLHMVPEVHDQIQESLLEPKDIDYPISELLIALGFFFICVFERFVLLVHKRKSKNGNQADNSFEKDDNCNQNNSRENGAAQPISIVSFQDKPADIPGHGADAPDDSIAKTRSLVLVLALSFECIFDGLSVGLQMTETGVWNMFIAIISHEFIIAFCLGIELTKFHSKTKVLLASFVYAMIPPIGCAVGMIITETDLEIDEDTLETTSGLLIAVSAGIFLYCTFIGMLGEELIEHCTFEKIAVTFVGCAIMAGLAALPEDDEEVVDLTTVSMLTTSASLF</sequence>
<dbReference type="OrthoDB" id="448280at2759"/>